<evidence type="ECO:0000313" key="2">
    <source>
        <dbReference type="EMBL" id="AEV32393.1"/>
    </source>
</evidence>
<evidence type="ECO:0000259" key="1">
    <source>
        <dbReference type="Pfam" id="PF00483"/>
    </source>
</evidence>
<accession>G8R7P0</accession>
<dbReference type="Pfam" id="PF00483">
    <property type="entry name" value="NTP_transferase"/>
    <property type="match status" value="1"/>
</dbReference>
<dbReference type="InterPro" id="IPR046342">
    <property type="entry name" value="CBS_dom_sf"/>
</dbReference>
<dbReference type="RefSeq" id="WP_014201749.1">
    <property type="nucleotide sequence ID" value="NC_016599.1"/>
</dbReference>
<dbReference type="AlphaFoldDB" id="G8R7P0"/>
<gene>
    <name evidence="2" type="ordered locus">Oweho_1396</name>
</gene>
<dbReference type="InterPro" id="IPR005835">
    <property type="entry name" value="NTP_transferase_dom"/>
</dbReference>
<evidence type="ECO:0000313" key="3">
    <source>
        <dbReference type="Proteomes" id="UP000005631"/>
    </source>
</evidence>
<dbReference type="STRING" id="926562.Oweho_1396"/>
<dbReference type="SUPFAM" id="SSF53448">
    <property type="entry name" value="Nucleotide-diphospho-sugar transferases"/>
    <property type="match status" value="1"/>
</dbReference>
<dbReference type="PATRIC" id="fig|926562.3.peg.1406"/>
<reference evidence="2 3" key="1">
    <citation type="journal article" date="2012" name="Stand. Genomic Sci.">
        <title>Genome sequence of the orange-pigmented seawater bacterium Owenweeksia hongkongensis type strain (UST20020801(T)).</title>
        <authorList>
            <person name="Riedel T."/>
            <person name="Held B."/>
            <person name="Nolan M."/>
            <person name="Lucas S."/>
            <person name="Lapidus A."/>
            <person name="Tice H."/>
            <person name="Del Rio T.G."/>
            <person name="Cheng J.F."/>
            <person name="Han C."/>
            <person name="Tapia R."/>
            <person name="Goodwin L.A."/>
            <person name="Pitluck S."/>
            <person name="Liolios K."/>
            <person name="Mavromatis K."/>
            <person name="Pagani I."/>
            <person name="Ivanova N."/>
            <person name="Mikhailova N."/>
            <person name="Pati A."/>
            <person name="Chen A."/>
            <person name="Palaniappan K."/>
            <person name="Rohde M."/>
            <person name="Tindall B.J."/>
            <person name="Detter J.C."/>
            <person name="Goker M."/>
            <person name="Woyke T."/>
            <person name="Bristow J."/>
            <person name="Eisen J.A."/>
            <person name="Markowitz V."/>
            <person name="Hugenholtz P."/>
            <person name="Klenk H.P."/>
            <person name="Kyrpides N.C."/>
        </authorList>
    </citation>
    <scope>NUCLEOTIDE SEQUENCE</scope>
    <source>
        <strain evidence="3">DSM 17368 / JCM 12287 / NRRL B-23963</strain>
    </source>
</reference>
<dbReference type="HOGENOM" id="CLU_045375_0_0_10"/>
<keyword evidence="3" id="KW-1185">Reference proteome</keyword>
<name>G8R7P0_OWEHD</name>
<protein>
    <submittedName>
        <fullName evidence="2">Nucleoside-diphosphate-sugar pyrophosphorylase family protein</fullName>
    </submittedName>
</protein>
<dbReference type="eggNOG" id="COG1208">
    <property type="taxonomic scope" value="Bacteria"/>
</dbReference>
<dbReference type="Gene3D" id="3.10.580.10">
    <property type="entry name" value="CBS-domain"/>
    <property type="match status" value="1"/>
</dbReference>
<dbReference type="InterPro" id="IPR029044">
    <property type="entry name" value="Nucleotide-diphossugar_trans"/>
</dbReference>
<dbReference type="PANTHER" id="PTHR22572">
    <property type="entry name" value="SUGAR-1-PHOSPHATE GUANYL TRANSFERASE"/>
    <property type="match status" value="1"/>
</dbReference>
<feature type="domain" description="Nucleotidyl transferase" evidence="1">
    <location>
        <begin position="131"/>
        <end position="351"/>
    </location>
</feature>
<organism evidence="2 3">
    <name type="scientific">Owenweeksia hongkongensis (strain DSM 17368 / CIP 108786 / JCM 12287 / NRRL B-23963 / UST20020801)</name>
    <dbReference type="NCBI Taxonomy" id="926562"/>
    <lineage>
        <taxon>Bacteria</taxon>
        <taxon>Pseudomonadati</taxon>
        <taxon>Bacteroidota</taxon>
        <taxon>Flavobacteriia</taxon>
        <taxon>Flavobacteriales</taxon>
        <taxon>Owenweeksiaceae</taxon>
        <taxon>Owenweeksia</taxon>
    </lineage>
</organism>
<dbReference type="eggNOG" id="COG0517">
    <property type="taxonomic scope" value="Bacteria"/>
</dbReference>
<dbReference type="SUPFAM" id="SSF54631">
    <property type="entry name" value="CBS-domain pair"/>
    <property type="match status" value="1"/>
</dbReference>
<dbReference type="Gene3D" id="3.90.550.10">
    <property type="entry name" value="Spore Coat Polysaccharide Biosynthesis Protein SpsA, Chain A"/>
    <property type="match status" value="1"/>
</dbReference>
<dbReference type="KEGG" id="oho:Oweho_1396"/>
<dbReference type="InterPro" id="IPR050486">
    <property type="entry name" value="Mannose-1P_guanyltransferase"/>
</dbReference>
<dbReference type="Proteomes" id="UP000005631">
    <property type="component" value="Chromosome"/>
</dbReference>
<dbReference type="CDD" id="cd06426">
    <property type="entry name" value="NTP_transferase_like_2"/>
    <property type="match status" value="1"/>
</dbReference>
<proteinExistence type="predicted"/>
<sequence>MNKEEVINQLSIAKDASILEAIKRMDELKKKLLMVTHDGRFFSLLSIGDIQRAILKNVSFELPVEQILRENIRVAHERDSFDEIKARMLKFRMEMLPVLNDNKDVVQVYFWNEIFGEAYKRFVGDLDVPVVIMAGGKGTRLKPITNIIPKALVPIEEKPIVEVIIDKFRLMGSKKFYLSVNYKGDMIKHYFDQVEKDYSLDYVTEDKPLGTAGSLHLLKNQLKETFFVTNCDIIIEQDYEEIYKYHKREKNDLTVVAALKHYAIPYGILETKEKGLLTSLSEKPELTFQVNSGMYILEPELLNEVPENEFFHITHLMEKVMERGGKVGVFPVSEGSWMDIGVWSEYNRTRQILKENIFDN</sequence>
<dbReference type="EMBL" id="CP003156">
    <property type="protein sequence ID" value="AEV32393.1"/>
    <property type="molecule type" value="Genomic_DNA"/>
</dbReference>